<dbReference type="PANTHER" id="PTHR34820">
    <property type="entry name" value="INNER MEMBRANE PROTEIN YEBZ"/>
    <property type="match status" value="1"/>
</dbReference>
<feature type="transmembrane region" description="Helical" evidence="5">
    <location>
        <begin position="306"/>
        <end position="326"/>
    </location>
</feature>
<reference evidence="7 8" key="1">
    <citation type="submission" date="2019-04" db="EMBL/GenBank/DDBJ databases">
        <title>Cohnella sp. nov., isolated from soil.</title>
        <authorList>
            <person name="Kim W."/>
        </authorList>
    </citation>
    <scope>NUCLEOTIDE SEQUENCE [LARGE SCALE GENOMIC DNA]</scope>
    <source>
        <strain evidence="7 8">CAU 1483</strain>
    </source>
</reference>
<keyword evidence="2" id="KW-0479">Metal-binding</keyword>
<keyword evidence="8" id="KW-1185">Reference proteome</keyword>
<dbReference type="SUPFAM" id="SSF81296">
    <property type="entry name" value="E set domains"/>
    <property type="match status" value="1"/>
</dbReference>
<evidence type="ECO:0000313" key="8">
    <source>
        <dbReference type="Proteomes" id="UP000309673"/>
    </source>
</evidence>
<feature type="transmembrane region" description="Helical" evidence="5">
    <location>
        <begin position="250"/>
        <end position="269"/>
    </location>
</feature>
<dbReference type="GO" id="GO:0042597">
    <property type="term" value="C:periplasmic space"/>
    <property type="evidence" value="ECO:0007669"/>
    <property type="project" value="InterPro"/>
</dbReference>
<dbReference type="InterPro" id="IPR014756">
    <property type="entry name" value="Ig_E-set"/>
</dbReference>
<evidence type="ECO:0000256" key="3">
    <source>
        <dbReference type="ARBA" id="ARBA00022729"/>
    </source>
</evidence>
<sequence>MSMITIFQIYSIYFKRLGRLLGFAVLTLWLTFGGFVPAADAHAELVRAAPEAGDQSAESPASVELVFNERLDPGGMKLSVLDEKLRAVTEDKPERIEQGKGMRLPLPKLGEGHYTVSYSVISADGHPVFGAYVFTVGNPAPLPGASKLDPHEQVGHSANHGSSVTQTAYRAYGARILYYMALLITSGLVMWSVLNRNASPLVREVREYWLGIAGKCTLLATLAYVVLSMTDLLQEDLYRDGLRILMDTTIGRLYVAEVLLAIAATLLVSLGDAARLFWAAMFLFIEAWSGHAAVYTPKAYTIGLDFVHLAAASLWVGGLVLLLAVWRKERPEAGRFALVFSRWALYSFLVLWVTGALSVLAFLPSLDYLLYTSWGTWLLIKIGVSILVAVAALIIRGRLRKGSLPQGALLKVDAGFMTVIVFIVGIFTYQTPLPANEPLHYHEMGTDLHYTLRISPNAPGDNSFTVKVWLPESAGQPKRVALRLLPLKRDDVGYIEVPLKPYQDQEIDAFPGYGKFTYQAQGPFLPFAGKWKAQVRVTDAHDNETVKEMQFRIY</sequence>
<comment type="caution">
    <text evidence="7">The sequence shown here is derived from an EMBL/GenBank/DDBJ whole genome shotgun (WGS) entry which is preliminary data.</text>
</comment>
<dbReference type="Gene3D" id="2.60.40.1220">
    <property type="match status" value="1"/>
</dbReference>
<feature type="transmembrane region" description="Helical" evidence="5">
    <location>
        <begin position="338"/>
        <end position="362"/>
    </location>
</feature>
<proteinExistence type="predicted"/>
<protein>
    <submittedName>
        <fullName evidence="7">Copper resistance protein CopC</fullName>
    </submittedName>
</protein>
<comment type="subcellular location">
    <subcellularLocation>
        <location evidence="1">Cell envelope</location>
    </subcellularLocation>
</comment>
<dbReference type="InterPro" id="IPR014755">
    <property type="entry name" value="Cu-Rt/internalin_Ig-like"/>
</dbReference>
<dbReference type="GO" id="GO:0046688">
    <property type="term" value="P:response to copper ion"/>
    <property type="evidence" value="ECO:0007669"/>
    <property type="project" value="InterPro"/>
</dbReference>
<keyword evidence="5" id="KW-1133">Transmembrane helix</keyword>
<evidence type="ECO:0000256" key="4">
    <source>
        <dbReference type="ARBA" id="ARBA00023008"/>
    </source>
</evidence>
<dbReference type="InterPro" id="IPR032694">
    <property type="entry name" value="CopC/D"/>
</dbReference>
<evidence type="ECO:0000256" key="2">
    <source>
        <dbReference type="ARBA" id="ARBA00022723"/>
    </source>
</evidence>
<evidence type="ECO:0000313" key="7">
    <source>
        <dbReference type="EMBL" id="TJY40999.1"/>
    </source>
</evidence>
<dbReference type="InterPro" id="IPR007348">
    <property type="entry name" value="CopC_dom"/>
</dbReference>
<keyword evidence="4" id="KW-0186">Copper</keyword>
<dbReference type="GO" id="GO:0030313">
    <property type="term" value="C:cell envelope"/>
    <property type="evidence" value="ECO:0007669"/>
    <property type="project" value="UniProtKB-SubCell"/>
</dbReference>
<keyword evidence="5" id="KW-0812">Transmembrane</keyword>
<gene>
    <name evidence="7" type="ORF">E5161_14900</name>
</gene>
<feature type="transmembrane region" description="Helical" evidence="5">
    <location>
        <begin position="276"/>
        <end position="294"/>
    </location>
</feature>
<dbReference type="OrthoDB" id="2353937at2"/>
<evidence type="ECO:0000256" key="5">
    <source>
        <dbReference type="SAM" id="Phobius"/>
    </source>
</evidence>
<feature type="transmembrane region" description="Helical" evidence="5">
    <location>
        <begin position="374"/>
        <end position="396"/>
    </location>
</feature>
<evidence type="ECO:0000259" key="6">
    <source>
        <dbReference type="Pfam" id="PF04234"/>
    </source>
</evidence>
<accession>A0A4V5LRY5</accession>
<feature type="transmembrane region" description="Helical" evidence="5">
    <location>
        <begin position="208"/>
        <end position="230"/>
    </location>
</feature>
<keyword evidence="5" id="KW-0472">Membrane</keyword>
<dbReference type="Proteomes" id="UP000309673">
    <property type="component" value="Unassembled WGS sequence"/>
</dbReference>
<dbReference type="GO" id="GO:0005886">
    <property type="term" value="C:plasma membrane"/>
    <property type="evidence" value="ECO:0007669"/>
    <property type="project" value="TreeGrafter"/>
</dbReference>
<dbReference type="GO" id="GO:0005507">
    <property type="term" value="F:copper ion binding"/>
    <property type="evidence" value="ECO:0007669"/>
    <property type="project" value="InterPro"/>
</dbReference>
<dbReference type="PANTHER" id="PTHR34820:SF4">
    <property type="entry name" value="INNER MEMBRANE PROTEIN YEBZ"/>
    <property type="match status" value="1"/>
</dbReference>
<feature type="transmembrane region" description="Helical" evidence="5">
    <location>
        <begin position="408"/>
        <end position="429"/>
    </location>
</feature>
<keyword evidence="3" id="KW-0732">Signal</keyword>
<feature type="transmembrane region" description="Helical" evidence="5">
    <location>
        <begin position="176"/>
        <end position="196"/>
    </location>
</feature>
<dbReference type="AlphaFoldDB" id="A0A4V5LRY5"/>
<dbReference type="GO" id="GO:0006825">
    <property type="term" value="P:copper ion transport"/>
    <property type="evidence" value="ECO:0007669"/>
    <property type="project" value="InterPro"/>
</dbReference>
<evidence type="ECO:0000256" key="1">
    <source>
        <dbReference type="ARBA" id="ARBA00004196"/>
    </source>
</evidence>
<dbReference type="Pfam" id="PF04234">
    <property type="entry name" value="CopC"/>
    <property type="match status" value="1"/>
</dbReference>
<name>A0A4V5LRY5_9BACL</name>
<organism evidence="7 8">
    <name type="scientific">Cohnella pontilimi</name>
    <dbReference type="NCBI Taxonomy" id="2564100"/>
    <lineage>
        <taxon>Bacteria</taxon>
        <taxon>Bacillati</taxon>
        <taxon>Bacillota</taxon>
        <taxon>Bacilli</taxon>
        <taxon>Bacillales</taxon>
        <taxon>Paenibacillaceae</taxon>
        <taxon>Cohnella</taxon>
    </lineage>
</organism>
<dbReference type="EMBL" id="SUPK01000007">
    <property type="protein sequence ID" value="TJY40999.1"/>
    <property type="molecule type" value="Genomic_DNA"/>
</dbReference>
<feature type="domain" description="CopC" evidence="6">
    <location>
        <begin position="42"/>
        <end position="136"/>
    </location>
</feature>